<feature type="transmembrane region" description="Helical" evidence="1">
    <location>
        <begin position="970"/>
        <end position="992"/>
    </location>
</feature>
<feature type="transmembrane region" description="Helical" evidence="1">
    <location>
        <begin position="190"/>
        <end position="208"/>
    </location>
</feature>
<dbReference type="Proteomes" id="UP000694920">
    <property type="component" value="Unplaced"/>
</dbReference>
<evidence type="ECO:0000256" key="1">
    <source>
        <dbReference type="SAM" id="Phobius"/>
    </source>
</evidence>
<feature type="transmembrane region" description="Helical" evidence="1">
    <location>
        <begin position="705"/>
        <end position="725"/>
    </location>
</feature>
<dbReference type="RefSeq" id="XP_024936310.1">
    <property type="nucleotide sequence ID" value="XM_025080542.1"/>
</dbReference>
<dbReference type="AlphaFoldDB" id="A0AAJ7R8I4"/>
<gene>
    <name evidence="4" type="primary">LOC107263004</name>
</gene>
<feature type="transmembrane region" description="Helical" evidence="1">
    <location>
        <begin position="159"/>
        <end position="183"/>
    </location>
</feature>
<accession>A0AAJ7R8I4</accession>
<feature type="signal peptide" evidence="2">
    <location>
        <begin position="1"/>
        <end position="17"/>
    </location>
</feature>
<keyword evidence="3" id="KW-1185">Reference proteome</keyword>
<keyword evidence="1" id="KW-0472">Membrane</keyword>
<dbReference type="PANTHER" id="PTHR21879:SF1">
    <property type="entry name" value="FI01546P"/>
    <property type="match status" value="1"/>
</dbReference>
<name>A0AAJ7R8I4_CEPCN</name>
<feature type="transmembrane region" description="Helical" evidence="1">
    <location>
        <begin position="462"/>
        <end position="482"/>
    </location>
</feature>
<feature type="transmembrane region" description="Helical" evidence="1">
    <location>
        <begin position="430"/>
        <end position="456"/>
    </location>
</feature>
<evidence type="ECO:0000256" key="2">
    <source>
        <dbReference type="SAM" id="SignalP"/>
    </source>
</evidence>
<dbReference type="KEGG" id="ccin:107263004"/>
<organism evidence="3 4">
    <name type="scientific">Cephus cinctus</name>
    <name type="common">Wheat stem sawfly</name>
    <dbReference type="NCBI Taxonomy" id="211228"/>
    <lineage>
        <taxon>Eukaryota</taxon>
        <taxon>Metazoa</taxon>
        <taxon>Ecdysozoa</taxon>
        <taxon>Arthropoda</taxon>
        <taxon>Hexapoda</taxon>
        <taxon>Insecta</taxon>
        <taxon>Pterygota</taxon>
        <taxon>Neoptera</taxon>
        <taxon>Endopterygota</taxon>
        <taxon>Hymenoptera</taxon>
        <taxon>Cephoidea</taxon>
        <taxon>Cephidae</taxon>
        <taxon>Cephus</taxon>
    </lineage>
</organism>
<evidence type="ECO:0000313" key="3">
    <source>
        <dbReference type="Proteomes" id="UP000694920"/>
    </source>
</evidence>
<feature type="chain" id="PRO_5042563478" evidence="2">
    <location>
        <begin position="18"/>
        <end position="1089"/>
    </location>
</feature>
<evidence type="ECO:0000313" key="4">
    <source>
        <dbReference type="RefSeq" id="XP_024936310.1"/>
    </source>
</evidence>
<sequence length="1089" mass="118226">MIRSLVILALFAVATFGAPAPQESSSSSSSSSLIGDALEVYGSCASEQDLAVCLKLKALRIVDRAARSADITLIDGLKIVQSEESKAKDSRADAARSFNDIEASLPSETEAREAAVDEALFERAAKFLSTHTVELSVPEEISRSFDEARGKKKKIVKSLLPILLLLKLKAAALIPIALGALALIAFKALVIGKIALIISLIIGLQKLLGAKRQSYDVVAHPVHSYGHEEHHDHHGWARSSGSDLAYNAYKPANLEGLRVEGWWFLIGFTVSAVAVVMDPTPKITRAQVKQEPRSVGGAFQESLDSCLADRSHGTIECANRGALGVLQKLNEDDELDFGEIRLERANEEARDLLDLDYDPKNFGNVVQAAARLIEQRNLKWQLDGVYPGLVMQAGPTLNGHGILEFVLDERTTNAYSERELGTGRMLVKSLLLPFLLGFKFNLATLIPLLFGALLVLSKKAFLVAKVATLVSGLLGWSSLFGGTQGQSRPTLQGYNGYGFDYGHGHQFDGGSSAYHVDQESPVYLPYREIHTADFAPYKQQQHVIREVVNVYHGEGNGGASQPERERKGFAWARTMELLGMLTLLGVSFASSPDYSRLFERCPEQKNVFKCFKRRALDFIDSAIEDDSVYVLNDFLTISRDPETSSISKDILQSEMESQDATVSNLTSRSLDDQLDRKVYEYLASRSIRFAIPGNAFQGRKKKEKYGGVLLLGGLAMAGMLAQLAFGKIAFLAGTALLTAKIALVLSAIIGLKKLASSGGGGHEVIYATAAEHHGGGYGGGGYGGGANYRRTRITENMLMDPNAKKWAVLLLILGTCLRDVAGASSSSPSTDESSAFDRSYRAMYRVYEDCQQRNVGLSICLKKKAITFLERLGRIDNLSIAENMELVRSTDSAAVNLAETDLEAERERGDSGRAGSASTEDILNDILLERLAGLLNGFTMQIRLPKMSPAELRRSLEEGRGKSKKMMGMMMMGLGMKMAAMIPLAIGVLFLLAGKALIISKIALVLSLIIGLKKLLSQKQGGGHEVHHGGWQQPSSGWDRSMRSFDAIAAPPPSHRLDDRDFAQNLAYAGRNAATASPAASVRQFATSV</sequence>
<proteinExistence type="predicted"/>
<dbReference type="PANTHER" id="PTHR21879">
    <property type="entry name" value="FI03362P-RELATED-RELATED"/>
    <property type="match status" value="1"/>
</dbReference>
<keyword evidence="1" id="KW-1133">Transmembrane helix</keyword>
<keyword evidence="1" id="KW-0812">Transmembrane</keyword>
<reference evidence="4" key="1">
    <citation type="submission" date="2025-08" db="UniProtKB">
        <authorList>
            <consortium name="RefSeq"/>
        </authorList>
    </citation>
    <scope>IDENTIFICATION</scope>
</reference>
<keyword evidence="2" id="KW-0732">Signal</keyword>
<dbReference type="InterPro" id="IPR012464">
    <property type="entry name" value="DUF1676"/>
</dbReference>
<feature type="transmembrane region" description="Helical" evidence="1">
    <location>
        <begin position="731"/>
        <end position="751"/>
    </location>
</feature>
<protein>
    <submittedName>
        <fullName evidence="4">Uncharacterized protein LOC107263004</fullName>
    </submittedName>
</protein>
<dbReference type="Pfam" id="PF07898">
    <property type="entry name" value="DUF1676"/>
    <property type="match status" value="4"/>
</dbReference>
<dbReference type="GO" id="GO:0016020">
    <property type="term" value="C:membrane"/>
    <property type="evidence" value="ECO:0007669"/>
    <property type="project" value="TreeGrafter"/>
</dbReference>
<dbReference type="GeneID" id="107263004"/>